<feature type="compositionally biased region" description="Low complexity" evidence="1">
    <location>
        <begin position="402"/>
        <end position="414"/>
    </location>
</feature>
<feature type="region of interest" description="Disordered" evidence="1">
    <location>
        <begin position="362"/>
        <end position="436"/>
    </location>
</feature>
<reference evidence="2" key="1">
    <citation type="journal article" date="2019" name="Sci. Rep.">
        <title>Draft genome of Tanacetum cinerariifolium, the natural source of mosquito coil.</title>
        <authorList>
            <person name="Yamashiro T."/>
            <person name="Shiraishi A."/>
            <person name="Satake H."/>
            <person name="Nakayama K."/>
        </authorList>
    </citation>
    <scope>NUCLEOTIDE SEQUENCE</scope>
</reference>
<evidence type="ECO:0000313" key="2">
    <source>
        <dbReference type="EMBL" id="GEU33283.1"/>
    </source>
</evidence>
<sequence length="641" mass="73268">LSEKAQLKEAIQRSKKYFHISQASGSGIGTDERTGTKPEVRDVPKHDSKSEEESWGDSGEENEVDEDETENDSDDGGNDDDAHDNDDGENEKDEEEEDDYEELYIDVNVNLRQEDAEMTKADQGGAKHNVSQESGYEYAEEDAHVTLTTIHDSQKTEGQKQSSSVSSDFTSKFLNLENVSTTDYTIASVMDTTVHQTSSTVVTTTPLPPPSFIPPAQQETPITAPTTSVPTTSIPTQIPAVVDDHLATRLGYVVQTAFESYTTEFEKEAKAKQDRFIEIIDKSIKQMVKDQVKSQLLKILPKEIYDFATPMIKSTVVESYENVVLAKSSSQPKDLYGSLIKSYDLDKTLFDAYGEAYSLKRDRTDKDKDEDPSAGSDRGLKTRKSDKDDESSKDPKFKESRSSSSSKGTTTQPKSSDDQHDDEAIPKADWFKKPDKPLTPDRIEDMVPTLWTPVKVAYEKYALWGIPHWVTHVEVEKWYDYGYLKEIVVRREDQQLYKFKAGDFLRLNMRDIKDLVLLLVQKKLSNLEKDVIFDLNVALRMFTRRIVILKRVEDLQLGVERYRKKLNITRPQTFKSDNSKLKPYTAYNDPQGIIYQDKSKRNRLMRLDELYKFCDETLTSVRSVLHDITKNMRMEYLPNRN</sequence>
<evidence type="ECO:0000256" key="1">
    <source>
        <dbReference type="SAM" id="MobiDB-lite"/>
    </source>
</evidence>
<organism evidence="2">
    <name type="scientific">Tanacetum cinerariifolium</name>
    <name type="common">Dalmatian daisy</name>
    <name type="synonym">Chrysanthemum cinerariifolium</name>
    <dbReference type="NCBI Taxonomy" id="118510"/>
    <lineage>
        <taxon>Eukaryota</taxon>
        <taxon>Viridiplantae</taxon>
        <taxon>Streptophyta</taxon>
        <taxon>Embryophyta</taxon>
        <taxon>Tracheophyta</taxon>
        <taxon>Spermatophyta</taxon>
        <taxon>Magnoliopsida</taxon>
        <taxon>eudicotyledons</taxon>
        <taxon>Gunneridae</taxon>
        <taxon>Pentapetalae</taxon>
        <taxon>asterids</taxon>
        <taxon>campanulids</taxon>
        <taxon>Asterales</taxon>
        <taxon>Asteraceae</taxon>
        <taxon>Asteroideae</taxon>
        <taxon>Anthemideae</taxon>
        <taxon>Anthemidinae</taxon>
        <taxon>Tanacetum</taxon>
    </lineage>
</organism>
<feature type="compositionally biased region" description="Basic and acidic residues" evidence="1">
    <location>
        <begin position="415"/>
        <end position="436"/>
    </location>
</feature>
<name>A0A6L2J8E5_TANCI</name>
<feature type="compositionally biased region" description="Basic and acidic residues" evidence="1">
    <location>
        <begin position="1"/>
        <end position="12"/>
    </location>
</feature>
<dbReference type="AlphaFoldDB" id="A0A6L2J8E5"/>
<feature type="compositionally biased region" description="Basic and acidic residues" evidence="1">
    <location>
        <begin position="378"/>
        <end position="401"/>
    </location>
</feature>
<gene>
    <name evidence="2" type="ORF">Tci_005261</name>
</gene>
<proteinExistence type="predicted"/>
<accession>A0A6L2J8E5</accession>
<feature type="compositionally biased region" description="Basic and acidic residues" evidence="1">
    <location>
        <begin position="362"/>
        <end position="371"/>
    </location>
</feature>
<protein>
    <submittedName>
        <fullName evidence="2">Uncharacterized protein</fullName>
    </submittedName>
</protein>
<feature type="non-terminal residue" evidence="2">
    <location>
        <position position="1"/>
    </location>
</feature>
<comment type="caution">
    <text evidence="2">The sequence shown here is derived from an EMBL/GenBank/DDBJ whole genome shotgun (WGS) entry which is preliminary data.</text>
</comment>
<feature type="compositionally biased region" description="Acidic residues" evidence="1">
    <location>
        <begin position="53"/>
        <end position="104"/>
    </location>
</feature>
<dbReference type="EMBL" id="BKCJ010000447">
    <property type="protein sequence ID" value="GEU33283.1"/>
    <property type="molecule type" value="Genomic_DNA"/>
</dbReference>
<feature type="region of interest" description="Disordered" evidence="1">
    <location>
        <begin position="1"/>
        <end position="105"/>
    </location>
</feature>
<feature type="compositionally biased region" description="Basic and acidic residues" evidence="1">
    <location>
        <begin position="30"/>
        <end position="52"/>
    </location>
</feature>